<dbReference type="EMBL" id="CACRXK020000549">
    <property type="protein sequence ID" value="CAB3982871.1"/>
    <property type="molecule type" value="Genomic_DNA"/>
</dbReference>
<accession>A0A7D9DE45</accession>
<dbReference type="OrthoDB" id="6145513at2759"/>
<dbReference type="AlphaFoldDB" id="A0A7D9DE45"/>
<evidence type="ECO:0000313" key="2">
    <source>
        <dbReference type="Proteomes" id="UP001152795"/>
    </source>
</evidence>
<evidence type="ECO:0000313" key="1">
    <source>
        <dbReference type="EMBL" id="CAB3982871.1"/>
    </source>
</evidence>
<organism evidence="1 2">
    <name type="scientific">Paramuricea clavata</name>
    <name type="common">Red gorgonian</name>
    <name type="synonym">Violescent sea-whip</name>
    <dbReference type="NCBI Taxonomy" id="317549"/>
    <lineage>
        <taxon>Eukaryota</taxon>
        <taxon>Metazoa</taxon>
        <taxon>Cnidaria</taxon>
        <taxon>Anthozoa</taxon>
        <taxon>Octocorallia</taxon>
        <taxon>Malacalcyonacea</taxon>
        <taxon>Plexauridae</taxon>
        <taxon>Paramuricea</taxon>
    </lineage>
</organism>
<name>A0A7D9DE45_PARCT</name>
<protein>
    <submittedName>
        <fullName evidence="1">Uncharacterized protein</fullName>
    </submittedName>
</protein>
<comment type="caution">
    <text evidence="1">The sequence shown here is derived from an EMBL/GenBank/DDBJ whole genome shotgun (WGS) entry which is preliminary data.</text>
</comment>
<reference evidence="1" key="1">
    <citation type="submission" date="2020-04" db="EMBL/GenBank/DDBJ databases">
        <authorList>
            <person name="Alioto T."/>
            <person name="Alioto T."/>
            <person name="Gomez Garrido J."/>
        </authorList>
    </citation>
    <scope>NUCLEOTIDE SEQUENCE</scope>
    <source>
        <strain evidence="1">A484AB</strain>
    </source>
</reference>
<sequence>MEKLENYIVDISGIDCNQLHFFDESSVVVTSGKRRRGHSAIGTPAIEVQRYASNATYTVNLLHNIRGVSHFNILRGPSNGLELLNFFEEALEQENDSKWKILVTGSIPMENLPTKSHDVMSKKERRTLLDKIDILPWTVNDIDSDHETLKLEFYDGAHGIAKFTVTVKAGLDFTVFVYHWPIPDNHRYIYTQDKRLLNSIECVNRFLNSIDNSNLCNGVPKEFNSVAVDPTWD</sequence>
<proteinExistence type="predicted"/>
<keyword evidence="2" id="KW-1185">Reference proteome</keyword>
<gene>
    <name evidence="1" type="ORF">PACLA_8A012681</name>
</gene>
<dbReference type="Proteomes" id="UP001152795">
    <property type="component" value="Unassembled WGS sequence"/>
</dbReference>